<comment type="caution">
    <text evidence="1">The sequence shown here is derived from an EMBL/GenBank/DDBJ whole genome shotgun (WGS) entry which is preliminary data.</text>
</comment>
<reference evidence="1 2" key="1">
    <citation type="submission" date="2018-02" db="EMBL/GenBank/DDBJ databases">
        <title>Comparative genomes isolates from brazilian mangrove.</title>
        <authorList>
            <person name="Araujo J.E."/>
            <person name="Taketani R.G."/>
            <person name="Silva M.C.P."/>
            <person name="Loureco M.V."/>
            <person name="Andreote F.D."/>
        </authorList>
    </citation>
    <scope>NUCLEOTIDE SEQUENCE [LARGE SCALE GENOMIC DNA]</scope>
    <source>
        <strain evidence="1 2">Hex-1 MGV</strain>
    </source>
</reference>
<evidence type="ECO:0000313" key="2">
    <source>
        <dbReference type="Proteomes" id="UP000238322"/>
    </source>
</evidence>
<proteinExistence type="predicted"/>
<evidence type="ECO:0000313" key="1">
    <source>
        <dbReference type="EMBL" id="PQO37500.1"/>
    </source>
</evidence>
<gene>
    <name evidence="1" type="ORF">C5Y83_06035</name>
</gene>
<accession>A0A2S8FZK5</accession>
<dbReference type="EMBL" id="PUHY01000005">
    <property type="protein sequence ID" value="PQO37500.1"/>
    <property type="molecule type" value="Genomic_DNA"/>
</dbReference>
<dbReference type="Proteomes" id="UP000238322">
    <property type="component" value="Unassembled WGS sequence"/>
</dbReference>
<dbReference type="AlphaFoldDB" id="A0A2S8FZK5"/>
<protein>
    <submittedName>
        <fullName evidence="1">Uncharacterized protein</fullName>
    </submittedName>
</protein>
<organism evidence="1 2">
    <name type="scientific">Blastopirellula marina</name>
    <dbReference type="NCBI Taxonomy" id="124"/>
    <lineage>
        <taxon>Bacteria</taxon>
        <taxon>Pseudomonadati</taxon>
        <taxon>Planctomycetota</taxon>
        <taxon>Planctomycetia</taxon>
        <taxon>Pirellulales</taxon>
        <taxon>Pirellulaceae</taxon>
        <taxon>Blastopirellula</taxon>
    </lineage>
</organism>
<sequence length="169" mass="18666">MLAITKFCRQNLAWAPCVSWRMLTPPIRPQAVAGRVPRCVSCLPRSGVLSAERVPLTPEVPMPAFHDRIAQLISYAVWQLDGSFSLAQLSQVLQQFLVQAMQAASLLLANQGPEKKQLVLEALGEALDTIPLPWWLAIVRSPLKSIVLTIADGAIEAIYSQFKEQLAHE</sequence>
<name>A0A2S8FZK5_9BACT</name>